<accession>A0A8J7Q8P6</accession>
<dbReference type="InterPro" id="IPR005467">
    <property type="entry name" value="His_kinase_dom"/>
</dbReference>
<dbReference type="SUPFAM" id="SSF47384">
    <property type="entry name" value="Homodimeric domain of signal transducing histidine kinase"/>
    <property type="match status" value="1"/>
</dbReference>
<evidence type="ECO:0000259" key="9">
    <source>
        <dbReference type="PROSITE" id="PS50109"/>
    </source>
</evidence>
<proteinExistence type="predicted"/>
<keyword evidence="4" id="KW-0808">Transferase</keyword>
<reference evidence="10" key="1">
    <citation type="submission" date="2021-03" db="EMBL/GenBank/DDBJ databases">
        <authorList>
            <person name="Wang G."/>
        </authorList>
    </citation>
    <scope>NUCLEOTIDE SEQUENCE</scope>
    <source>
        <strain evidence="10">KCTC 12899</strain>
    </source>
</reference>
<evidence type="ECO:0000313" key="11">
    <source>
        <dbReference type="Proteomes" id="UP000664417"/>
    </source>
</evidence>
<dbReference type="EMBL" id="JAFREP010000011">
    <property type="protein sequence ID" value="MBO1319479.1"/>
    <property type="molecule type" value="Genomic_DNA"/>
</dbReference>
<evidence type="ECO:0000256" key="1">
    <source>
        <dbReference type="ARBA" id="ARBA00000085"/>
    </source>
</evidence>
<comment type="catalytic activity">
    <reaction evidence="1">
        <text>ATP + protein L-histidine = ADP + protein N-phospho-L-histidine.</text>
        <dbReference type="EC" id="2.7.13.3"/>
    </reaction>
</comment>
<dbReference type="CDD" id="cd00082">
    <property type="entry name" value="HisKA"/>
    <property type="match status" value="1"/>
</dbReference>
<dbReference type="InterPro" id="IPR003661">
    <property type="entry name" value="HisK_dim/P_dom"/>
</dbReference>
<dbReference type="PANTHER" id="PTHR43711">
    <property type="entry name" value="TWO-COMPONENT HISTIDINE KINASE"/>
    <property type="match status" value="1"/>
</dbReference>
<dbReference type="PANTHER" id="PTHR43711:SF1">
    <property type="entry name" value="HISTIDINE KINASE 1"/>
    <property type="match status" value="1"/>
</dbReference>
<dbReference type="AlphaFoldDB" id="A0A8J7Q8P6"/>
<name>A0A8J7Q8P6_9BACT</name>
<dbReference type="SMART" id="SM00387">
    <property type="entry name" value="HATPase_c"/>
    <property type="match status" value="1"/>
</dbReference>
<evidence type="ECO:0000313" key="10">
    <source>
        <dbReference type="EMBL" id="MBO1319479.1"/>
    </source>
</evidence>
<dbReference type="Pfam" id="PF00512">
    <property type="entry name" value="HisKA"/>
    <property type="match status" value="1"/>
</dbReference>
<evidence type="ECO:0000256" key="6">
    <source>
        <dbReference type="ARBA" id="ARBA00023012"/>
    </source>
</evidence>
<dbReference type="Proteomes" id="UP000664417">
    <property type="component" value="Unassembled WGS sequence"/>
</dbReference>
<keyword evidence="5 10" id="KW-0418">Kinase</keyword>
<feature type="transmembrane region" description="Helical" evidence="8">
    <location>
        <begin position="6"/>
        <end position="25"/>
    </location>
</feature>
<keyword evidence="3" id="KW-0597">Phosphoprotein</keyword>
<keyword evidence="11" id="KW-1185">Reference proteome</keyword>
<evidence type="ECO:0000256" key="3">
    <source>
        <dbReference type="ARBA" id="ARBA00022553"/>
    </source>
</evidence>
<feature type="domain" description="Histidine kinase" evidence="9">
    <location>
        <begin position="297"/>
        <end position="519"/>
    </location>
</feature>
<dbReference type="InterPro" id="IPR036890">
    <property type="entry name" value="HATPase_C_sf"/>
</dbReference>
<evidence type="ECO:0000256" key="7">
    <source>
        <dbReference type="SAM" id="MobiDB-lite"/>
    </source>
</evidence>
<keyword evidence="8" id="KW-0812">Transmembrane</keyword>
<dbReference type="RefSeq" id="WP_207859347.1">
    <property type="nucleotide sequence ID" value="NZ_JAFREP010000011.1"/>
</dbReference>
<sequence>MLKWWWAAGPAAILFVVAGLQIYWLQQLHLTKAQERANQLQKATFLFAAEIDHRLSLVEASFKAAGSHPQRLREAWRGLKHPALVETIWLIDPDTRDSAIQLAPATTARRPLDGRLKAWVYGRGPLTGLPPLLLHDGDAASTLVAVVWNQAHFDQRFLPWCYALALPNHAVFDTQVRNAACGESVAGAADLVADGSTHFYPPARVASPFRSETGVDWRNPFFTPETGAFHFSSQGVLRLETGLAAGPMGALAWEDRLRDGLPALLSFLFLLLAFAAFYTYLRRAKALAEQQAAMMAAFSHELRTPLATIGMAGENLADATVKDPDKVVAYGRLIKQESARLGTMVMQVLQYSKLFGEGLPPANARADVAASLTQVEQELALLLEGKRCKLRIECADTPAAVAIEPEALHTILRNLISNAIKFGPSGRTVEIAVAPAREQQRAGLQINVTDHGFGIPKRERRRIYEQFYRGDRARKDQIQGTGLGLSLVRKLVENARGRINHQSNEQRGTTFSVWLPRPGAPNP</sequence>
<feature type="region of interest" description="Disordered" evidence="7">
    <location>
        <begin position="499"/>
        <end position="523"/>
    </location>
</feature>
<organism evidence="10 11">
    <name type="scientific">Acanthopleuribacter pedis</name>
    <dbReference type="NCBI Taxonomy" id="442870"/>
    <lineage>
        <taxon>Bacteria</taxon>
        <taxon>Pseudomonadati</taxon>
        <taxon>Acidobacteriota</taxon>
        <taxon>Holophagae</taxon>
        <taxon>Acanthopleuribacterales</taxon>
        <taxon>Acanthopleuribacteraceae</taxon>
        <taxon>Acanthopleuribacter</taxon>
    </lineage>
</organism>
<dbReference type="InterPro" id="IPR004358">
    <property type="entry name" value="Sig_transdc_His_kin-like_C"/>
</dbReference>
<comment type="caution">
    <text evidence="10">The sequence shown here is derived from an EMBL/GenBank/DDBJ whole genome shotgun (WGS) entry which is preliminary data.</text>
</comment>
<dbReference type="InterPro" id="IPR036097">
    <property type="entry name" value="HisK_dim/P_sf"/>
</dbReference>
<dbReference type="Pfam" id="PF02518">
    <property type="entry name" value="HATPase_c"/>
    <property type="match status" value="1"/>
</dbReference>
<dbReference type="PROSITE" id="PS50109">
    <property type="entry name" value="HIS_KIN"/>
    <property type="match status" value="1"/>
</dbReference>
<dbReference type="Gene3D" id="3.30.565.10">
    <property type="entry name" value="Histidine kinase-like ATPase, C-terminal domain"/>
    <property type="match status" value="1"/>
</dbReference>
<gene>
    <name evidence="10" type="ORF">J3U88_13475</name>
</gene>
<dbReference type="CDD" id="cd00075">
    <property type="entry name" value="HATPase"/>
    <property type="match status" value="1"/>
</dbReference>
<feature type="transmembrane region" description="Helical" evidence="8">
    <location>
        <begin position="261"/>
        <end position="281"/>
    </location>
</feature>
<evidence type="ECO:0000256" key="2">
    <source>
        <dbReference type="ARBA" id="ARBA00012438"/>
    </source>
</evidence>
<evidence type="ECO:0000256" key="5">
    <source>
        <dbReference type="ARBA" id="ARBA00022777"/>
    </source>
</evidence>
<evidence type="ECO:0000256" key="8">
    <source>
        <dbReference type="SAM" id="Phobius"/>
    </source>
</evidence>
<evidence type="ECO:0000256" key="4">
    <source>
        <dbReference type="ARBA" id="ARBA00022679"/>
    </source>
</evidence>
<keyword evidence="8" id="KW-0472">Membrane</keyword>
<keyword evidence="6" id="KW-0902">Two-component regulatory system</keyword>
<dbReference type="InterPro" id="IPR003594">
    <property type="entry name" value="HATPase_dom"/>
</dbReference>
<dbReference type="SMART" id="SM00388">
    <property type="entry name" value="HisKA"/>
    <property type="match status" value="1"/>
</dbReference>
<dbReference type="SUPFAM" id="SSF55874">
    <property type="entry name" value="ATPase domain of HSP90 chaperone/DNA topoisomerase II/histidine kinase"/>
    <property type="match status" value="1"/>
</dbReference>
<protein>
    <recommendedName>
        <fullName evidence="2">histidine kinase</fullName>
        <ecNumber evidence="2">2.7.13.3</ecNumber>
    </recommendedName>
</protein>
<dbReference type="EC" id="2.7.13.3" evidence="2"/>
<dbReference type="FunFam" id="3.30.565.10:FF:000006">
    <property type="entry name" value="Sensor histidine kinase WalK"/>
    <property type="match status" value="1"/>
</dbReference>
<feature type="compositionally biased region" description="Polar residues" evidence="7">
    <location>
        <begin position="500"/>
        <end position="512"/>
    </location>
</feature>
<dbReference type="GO" id="GO:0000155">
    <property type="term" value="F:phosphorelay sensor kinase activity"/>
    <property type="evidence" value="ECO:0007669"/>
    <property type="project" value="InterPro"/>
</dbReference>
<dbReference type="PRINTS" id="PR00344">
    <property type="entry name" value="BCTRLSENSOR"/>
</dbReference>
<dbReference type="InterPro" id="IPR050736">
    <property type="entry name" value="Sensor_HK_Regulatory"/>
</dbReference>
<keyword evidence="8" id="KW-1133">Transmembrane helix</keyword>
<dbReference type="Gene3D" id="1.10.287.130">
    <property type="match status" value="1"/>
</dbReference>